<organism evidence="2 3">
    <name type="scientific">Planosporangium mesophilum</name>
    <dbReference type="NCBI Taxonomy" id="689768"/>
    <lineage>
        <taxon>Bacteria</taxon>
        <taxon>Bacillati</taxon>
        <taxon>Actinomycetota</taxon>
        <taxon>Actinomycetes</taxon>
        <taxon>Micromonosporales</taxon>
        <taxon>Micromonosporaceae</taxon>
        <taxon>Planosporangium</taxon>
    </lineage>
</organism>
<gene>
    <name evidence="2" type="ORF">Pme01_02000</name>
</gene>
<keyword evidence="3" id="KW-1185">Reference proteome</keyword>
<protein>
    <submittedName>
        <fullName evidence="2">Uncharacterized protein</fullName>
    </submittedName>
</protein>
<proteinExistence type="predicted"/>
<name>A0A8J3T6K8_9ACTN</name>
<evidence type="ECO:0000313" key="2">
    <source>
        <dbReference type="EMBL" id="GII20603.1"/>
    </source>
</evidence>
<feature type="compositionally biased region" description="Basic and acidic residues" evidence="1">
    <location>
        <begin position="21"/>
        <end position="37"/>
    </location>
</feature>
<sequence>MGRDASTIGGSERIGVSADCLSKRPGVDDTGDTKRAPEGAATFRQRETRRVRMHMCAPARPPACRIGRKAELVSTVLDRNYPQ</sequence>
<dbReference type="Proteomes" id="UP000599074">
    <property type="component" value="Unassembled WGS sequence"/>
</dbReference>
<comment type="caution">
    <text evidence="2">The sequence shown here is derived from an EMBL/GenBank/DDBJ whole genome shotgun (WGS) entry which is preliminary data.</text>
</comment>
<dbReference type="AlphaFoldDB" id="A0A8J3T6K8"/>
<feature type="region of interest" description="Disordered" evidence="1">
    <location>
        <begin position="1"/>
        <end position="41"/>
    </location>
</feature>
<accession>A0A8J3T6K8</accession>
<reference evidence="2" key="1">
    <citation type="submission" date="2021-01" db="EMBL/GenBank/DDBJ databases">
        <title>Whole genome shotgun sequence of Planosporangium mesophilum NBRC 109066.</title>
        <authorList>
            <person name="Komaki H."/>
            <person name="Tamura T."/>
        </authorList>
    </citation>
    <scope>NUCLEOTIDE SEQUENCE</scope>
    <source>
        <strain evidence="2">NBRC 109066</strain>
    </source>
</reference>
<dbReference type="EMBL" id="BOON01000002">
    <property type="protein sequence ID" value="GII20603.1"/>
    <property type="molecule type" value="Genomic_DNA"/>
</dbReference>
<evidence type="ECO:0000256" key="1">
    <source>
        <dbReference type="SAM" id="MobiDB-lite"/>
    </source>
</evidence>
<evidence type="ECO:0000313" key="3">
    <source>
        <dbReference type="Proteomes" id="UP000599074"/>
    </source>
</evidence>